<dbReference type="AlphaFoldDB" id="A0A0L7T0C2"/>
<accession>A0A0L7T0C2</accession>
<dbReference type="NCBIfam" id="NF002458">
    <property type="entry name" value="PRK01641.1"/>
    <property type="match status" value="1"/>
</dbReference>
<dbReference type="InterPro" id="IPR000573">
    <property type="entry name" value="AconitaseA/IPMdHydase_ssu_swvl"/>
</dbReference>
<comment type="function">
    <text evidence="2 10">Catalyzes the isomerization between 2-isopropylmalate and 3-isopropylmalate, via the formation of 2-isopropylmaleate.</text>
</comment>
<keyword evidence="12" id="KW-0413">Isomerase</keyword>
<feature type="domain" description="Aconitase A/isopropylmalate dehydratase small subunit swivel" evidence="11">
    <location>
        <begin position="3"/>
        <end position="126"/>
    </location>
</feature>
<evidence type="ECO:0000256" key="10">
    <source>
        <dbReference type="HAMAP-Rule" id="MF_01031"/>
    </source>
</evidence>
<dbReference type="PANTHER" id="PTHR43345">
    <property type="entry name" value="3-ISOPROPYLMALATE DEHYDRATASE SMALL SUBUNIT 2-RELATED-RELATED"/>
    <property type="match status" value="1"/>
</dbReference>
<keyword evidence="15" id="KW-1185">Reference proteome</keyword>
<dbReference type="STRING" id="1560201.NG42_14695"/>
<evidence type="ECO:0000256" key="5">
    <source>
        <dbReference type="ARBA" id="ARBA00011271"/>
    </source>
</evidence>
<evidence type="ECO:0000313" key="12">
    <source>
        <dbReference type="EMBL" id="KOC88899.1"/>
    </source>
</evidence>
<comment type="caution">
    <text evidence="12">The sequence shown here is derived from an EMBL/GenBank/DDBJ whole genome shotgun (WGS) entry which is preliminary data.</text>
</comment>
<dbReference type="GO" id="GO:0009098">
    <property type="term" value="P:L-leucine biosynthetic process"/>
    <property type="evidence" value="ECO:0007669"/>
    <property type="project" value="UniProtKB-UniRule"/>
</dbReference>
<keyword evidence="7 10" id="KW-0028">Amino-acid biosynthesis</keyword>
<dbReference type="Pfam" id="PF00694">
    <property type="entry name" value="Aconitase_C"/>
    <property type="match status" value="1"/>
</dbReference>
<evidence type="ECO:0000256" key="3">
    <source>
        <dbReference type="ARBA" id="ARBA00004729"/>
    </source>
</evidence>
<evidence type="ECO:0000256" key="9">
    <source>
        <dbReference type="ARBA" id="ARBA00023304"/>
    </source>
</evidence>
<keyword evidence="6 10" id="KW-0432">Leucine biosynthesis</keyword>
<dbReference type="HAMAP" id="MF_01031">
    <property type="entry name" value="LeuD_type1"/>
    <property type="match status" value="1"/>
</dbReference>
<dbReference type="EMBL" id="JRXF01000021">
    <property type="protein sequence ID" value="KOC92285.1"/>
    <property type="molecule type" value="Genomic_DNA"/>
</dbReference>
<dbReference type="InterPro" id="IPR033940">
    <property type="entry name" value="IPMI_Swivel"/>
</dbReference>
<comment type="pathway">
    <text evidence="3 10">Amino-acid biosynthesis; L-leucine biosynthesis; L-leucine from 3-methyl-2-oxobutanoate: step 2/4.</text>
</comment>
<evidence type="ECO:0000313" key="14">
    <source>
        <dbReference type="Proteomes" id="UP000036851"/>
    </source>
</evidence>
<dbReference type="Proteomes" id="UP000036851">
    <property type="component" value="Unassembled WGS sequence"/>
</dbReference>
<dbReference type="InterPro" id="IPR004431">
    <property type="entry name" value="3-IsopropMal_deHydase_ssu"/>
</dbReference>
<dbReference type="NCBIfam" id="TIGR00171">
    <property type="entry name" value="leuD"/>
    <property type="match status" value="1"/>
</dbReference>
<keyword evidence="8 10" id="KW-0456">Lyase</keyword>
<dbReference type="EC" id="4.2.1.33" evidence="10"/>
<protein>
    <recommendedName>
        <fullName evidence="10">3-isopropylmalate dehydratase small subunit</fullName>
        <ecNumber evidence="10">4.2.1.33</ecNumber>
    </recommendedName>
    <alternativeName>
        <fullName evidence="10">Alpha-IPM isomerase</fullName>
        <shortName evidence="10">IPMI</shortName>
    </alternativeName>
    <alternativeName>
        <fullName evidence="10">Isopropylmalate isomerase</fullName>
    </alternativeName>
</protein>
<dbReference type="EMBL" id="JRXE01000020">
    <property type="protein sequence ID" value="KOC88899.1"/>
    <property type="molecule type" value="Genomic_DNA"/>
</dbReference>
<dbReference type="InterPro" id="IPR015928">
    <property type="entry name" value="Aconitase/3IPM_dehydase_swvl"/>
</dbReference>
<proteinExistence type="inferred from homology"/>
<evidence type="ECO:0000256" key="7">
    <source>
        <dbReference type="ARBA" id="ARBA00022605"/>
    </source>
</evidence>
<name>A0A0L7T0C2_9GAMM</name>
<dbReference type="UniPathway" id="UPA00048">
    <property type="reaction ID" value="UER00071"/>
</dbReference>
<comment type="similarity">
    <text evidence="4 10">Belongs to the LeuD family. LeuD type 1 subfamily.</text>
</comment>
<sequence>MATKFTQHSGIVAPLDAANVDTDAIIPKQFLQKVTRTGFGVHLFNDWRYLDDAGQQPNPDFVLNKPEFNGASILLARENFGCGSSREHAPWALTDFGFHAVIAPSFADIFYGNSFNNQLLPVKLSEEQVDELFKKVAAEPGITFTVDLEKQEVIAGDRHYSFEIDSFRRHCMINGLDSIGLTLQHDAAIGEYETRQPAFLN</sequence>
<keyword evidence="9 10" id="KW-0100">Branched-chain amino acid biosynthesis</keyword>
<dbReference type="OrthoDB" id="9777465at2"/>
<gene>
    <name evidence="10 12" type="primary">leuD</name>
    <name evidence="12" type="ORF">NG42_14695</name>
    <name evidence="13" type="ORF">NG43_14010</name>
</gene>
<reference evidence="14 15" key="1">
    <citation type="journal article" date="2015" name="Int. J. Syst. Evol. Microbiol.">
        <title>Erwinia iniecta sp. nov., isolated from Russian wheat aphids (Diuraphis noxia).</title>
        <authorList>
            <person name="Campillo T."/>
            <person name="Luna E."/>
            <person name="Portier P."/>
            <person name="Fischer-Le Saux M."/>
            <person name="Lapitan N."/>
            <person name="Tisserat N.A."/>
            <person name="Leach J.E."/>
        </authorList>
    </citation>
    <scope>NUCLEOTIDE SEQUENCE [LARGE SCALE GENOMIC DNA]</scope>
    <source>
        <strain evidence="12 15">B120</strain>
        <strain evidence="13 14">B149</strain>
    </source>
</reference>
<dbReference type="FunFam" id="3.20.19.10:FF:000003">
    <property type="entry name" value="3-isopropylmalate dehydratase small subunit"/>
    <property type="match status" value="1"/>
</dbReference>
<dbReference type="PATRIC" id="fig|1560201.3.peg.3121"/>
<evidence type="ECO:0000313" key="15">
    <source>
        <dbReference type="Proteomes" id="UP000037088"/>
    </source>
</evidence>
<comment type="subunit">
    <text evidence="5 10">Heterodimer of LeuC and LeuD.</text>
</comment>
<dbReference type="CDD" id="cd01577">
    <property type="entry name" value="IPMI_Swivel"/>
    <property type="match status" value="1"/>
</dbReference>
<dbReference type="GO" id="GO:0009316">
    <property type="term" value="C:3-isopropylmalate dehydratase complex"/>
    <property type="evidence" value="ECO:0007669"/>
    <property type="project" value="InterPro"/>
</dbReference>
<evidence type="ECO:0000256" key="8">
    <source>
        <dbReference type="ARBA" id="ARBA00023239"/>
    </source>
</evidence>
<dbReference type="InterPro" id="IPR050075">
    <property type="entry name" value="LeuD"/>
</dbReference>
<dbReference type="Gene3D" id="3.20.19.10">
    <property type="entry name" value="Aconitase, domain 4"/>
    <property type="match status" value="1"/>
</dbReference>
<dbReference type="Proteomes" id="UP000037088">
    <property type="component" value="Unassembled WGS sequence"/>
</dbReference>
<dbReference type="PANTHER" id="PTHR43345:SF5">
    <property type="entry name" value="3-ISOPROPYLMALATE DEHYDRATASE SMALL SUBUNIT"/>
    <property type="match status" value="1"/>
</dbReference>
<dbReference type="GO" id="GO:0016853">
    <property type="term" value="F:isomerase activity"/>
    <property type="evidence" value="ECO:0007669"/>
    <property type="project" value="UniProtKB-KW"/>
</dbReference>
<evidence type="ECO:0000256" key="4">
    <source>
        <dbReference type="ARBA" id="ARBA00009845"/>
    </source>
</evidence>
<dbReference type="SUPFAM" id="SSF52016">
    <property type="entry name" value="LeuD/IlvD-like"/>
    <property type="match status" value="1"/>
</dbReference>
<evidence type="ECO:0000256" key="1">
    <source>
        <dbReference type="ARBA" id="ARBA00000491"/>
    </source>
</evidence>
<comment type="catalytic activity">
    <reaction evidence="1 10">
        <text>(2R,3S)-3-isopropylmalate = (2S)-2-isopropylmalate</text>
        <dbReference type="Rhea" id="RHEA:32287"/>
        <dbReference type="ChEBI" id="CHEBI:1178"/>
        <dbReference type="ChEBI" id="CHEBI:35121"/>
        <dbReference type="EC" id="4.2.1.33"/>
    </reaction>
</comment>
<evidence type="ECO:0000259" key="11">
    <source>
        <dbReference type="Pfam" id="PF00694"/>
    </source>
</evidence>
<evidence type="ECO:0000256" key="6">
    <source>
        <dbReference type="ARBA" id="ARBA00022430"/>
    </source>
</evidence>
<dbReference type="GO" id="GO:0003861">
    <property type="term" value="F:3-isopropylmalate dehydratase activity"/>
    <property type="evidence" value="ECO:0007669"/>
    <property type="project" value="UniProtKB-UniRule"/>
</dbReference>
<evidence type="ECO:0000256" key="2">
    <source>
        <dbReference type="ARBA" id="ARBA00002695"/>
    </source>
</evidence>
<dbReference type="RefSeq" id="WP_052900239.1">
    <property type="nucleotide sequence ID" value="NZ_JRXE01000020.1"/>
</dbReference>
<organism evidence="12 15">
    <name type="scientific">Winslowiella iniecta</name>
    <dbReference type="NCBI Taxonomy" id="1560201"/>
    <lineage>
        <taxon>Bacteria</taxon>
        <taxon>Pseudomonadati</taxon>
        <taxon>Pseudomonadota</taxon>
        <taxon>Gammaproteobacteria</taxon>
        <taxon>Enterobacterales</taxon>
        <taxon>Erwiniaceae</taxon>
        <taxon>Winslowiella</taxon>
    </lineage>
</organism>
<evidence type="ECO:0000313" key="13">
    <source>
        <dbReference type="EMBL" id="KOC92285.1"/>
    </source>
</evidence>